<accession>A0A9Q6LPX0</accession>
<dbReference type="Proteomes" id="UP000422232">
    <property type="component" value="Chromosome"/>
</dbReference>
<name>A0A9Q6LPX0_PISSA</name>
<dbReference type="InterPro" id="IPR009777">
    <property type="entry name" value="ZapD"/>
</dbReference>
<evidence type="ECO:0000313" key="5">
    <source>
        <dbReference type="EMBL" id="QGO07268.1"/>
    </source>
</evidence>
<evidence type="ECO:0000313" key="6">
    <source>
        <dbReference type="Proteomes" id="UP000422232"/>
    </source>
</evidence>
<dbReference type="SUPFAM" id="SSF160950">
    <property type="entry name" value="YacF-like"/>
    <property type="match status" value="1"/>
</dbReference>
<dbReference type="PANTHER" id="PTHR39455:SF1">
    <property type="entry name" value="CELL DIVISION PROTEIN ZAPD"/>
    <property type="match status" value="1"/>
</dbReference>
<keyword evidence="1" id="KW-0963">Cytoplasm</keyword>
<dbReference type="Gene3D" id="2.60.440.10">
    <property type="entry name" value="YacF-like domains"/>
    <property type="match status" value="1"/>
</dbReference>
<evidence type="ECO:0000256" key="3">
    <source>
        <dbReference type="ARBA" id="ARBA00023210"/>
    </source>
</evidence>
<evidence type="ECO:0000256" key="1">
    <source>
        <dbReference type="ARBA" id="ARBA00022490"/>
    </source>
</evidence>
<sequence>MTDNTTQDIIFYDHPLTERIRIILRAHYLLHQSKQCLHREDSWGSFYTLQTLAELLLLLERHDVRLELQKEYDRINTQLCRLKGREEVNESALTYMFDQLSHQLNQLSKHKDKFGYSLQHHYLLQGLKHKQQARICNSFELPILHQWLYQSYSQREYDLQQWLGELEPLDQNINFLMQLFRDCCHTEIISLKQGHHQRTLEPQRYYPLIRLGIPAHHIAFPEISANRHCINIRLLVSSQGEKPLALKQTVDVFFMQCGL</sequence>
<dbReference type="GO" id="GO:0043093">
    <property type="term" value="P:FtsZ-dependent cytokinesis"/>
    <property type="evidence" value="ECO:0007669"/>
    <property type="project" value="TreeGrafter"/>
</dbReference>
<keyword evidence="6" id="KW-1185">Reference proteome</keyword>
<dbReference type="PANTHER" id="PTHR39455">
    <property type="entry name" value="CELL DIVISION PROTEIN ZAPD"/>
    <property type="match status" value="1"/>
</dbReference>
<organism evidence="5 6">
    <name type="scientific">Piscirickettsia salmonis</name>
    <dbReference type="NCBI Taxonomy" id="1238"/>
    <lineage>
        <taxon>Bacteria</taxon>
        <taxon>Pseudomonadati</taxon>
        <taxon>Pseudomonadota</taxon>
        <taxon>Gammaproteobacteria</taxon>
        <taxon>Thiotrichales</taxon>
        <taxon>Piscirickettsiaceae</taxon>
        <taxon>Piscirickettsia</taxon>
    </lineage>
</organism>
<proteinExistence type="predicted"/>
<dbReference type="GO" id="GO:0032153">
    <property type="term" value="C:cell division site"/>
    <property type="evidence" value="ECO:0007669"/>
    <property type="project" value="TreeGrafter"/>
</dbReference>
<evidence type="ECO:0000256" key="4">
    <source>
        <dbReference type="ARBA" id="ARBA00023306"/>
    </source>
</evidence>
<gene>
    <name evidence="5" type="primary">zapD</name>
    <name evidence="5" type="ORF">Psal009_03211</name>
</gene>
<protein>
    <submittedName>
        <fullName evidence="5">Z ring-associated protein D</fullName>
    </submittedName>
</protein>
<dbReference type="AlphaFoldDB" id="A0A9Q6LPX0"/>
<evidence type="ECO:0000256" key="2">
    <source>
        <dbReference type="ARBA" id="ARBA00022618"/>
    </source>
</evidence>
<dbReference type="Pfam" id="PF07072">
    <property type="entry name" value="ZapD"/>
    <property type="match status" value="1"/>
</dbReference>
<keyword evidence="4" id="KW-0131">Cell cycle</keyword>
<keyword evidence="2" id="KW-0132">Cell division</keyword>
<keyword evidence="3" id="KW-0717">Septation</keyword>
<dbReference type="InterPro" id="IPR036268">
    <property type="entry name" value="ZapD_sf"/>
</dbReference>
<dbReference type="RefSeq" id="WP_036776346.1">
    <property type="nucleotide sequence ID" value="NZ_CP038893.1"/>
</dbReference>
<dbReference type="InterPro" id="IPR027462">
    <property type="entry name" value="ZapD_C"/>
</dbReference>
<reference evidence="5 6" key="1">
    <citation type="submission" date="2019-04" db="EMBL/GenBank/DDBJ databases">
        <title>Complete genome sequencing of Piscirickettsia salmonis strain Psal-009.</title>
        <authorList>
            <person name="Schober I."/>
            <person name="Bunk B."/>
            <person name="Sproer C."/>
            <person name="Carril G.P."/>
            <person name="Riedel T."/>
            <person name="Flores-Herrera P.A."/>
            <person name="Nourdin-Galindo G."/>
            <person name="Marshall S.H."/>
            <person name="Overmann J."/>
        </authorList>
    </citation>
    <scope>NUCLEOTIDE SEQUENCE [LARGE SCALE GENOMIC DNA]</scope>
    <source>
        <strain evidence="5 6">Psal-009</strain>
    </source>
</reference>
<dbReference type="EMBL" id="CP038908">
    <property type="protein sequence ID" value="QGO07268.1"/>
    <property type="molecule type" value="Genomic_DNA"/>
</dbReference>
<dbReference type="GO" id="GO:0000917">
    <property type="term" value="P:division septum assembly"/>
    <property type="evidence" value="ECO:0007669"/>
    <property type="project" value="UniProtKB-KW"/>
</dbReference>
<dbReference type="Gene3D" id="1.10.3900.10">
    <property type="entry name" value="YacF-like"/>
    <property type="match status" value="1"/>
</dbReference>